<evidence type="ECO:0000313" key="1">
    <source>
        <dbReference type="EMBL" id="RCV28186.1"/>
    </source>
</evidence>
<reference evidence="1" key="1">
    <citation type="journal article" date="2012" name="Nat. Biotechnol.">
        <title>Reference genome sequence of the model plant Setaria.</title>
        <authorList>
            <person name="Bennetzen J.L."/>
            <person name="Schmutz J."/>
            <person name="Wang H."/>
            <person name="Percifield R."/>
            <person name="Hawkins J."/>
            <person name="Pontaroli A.C."/>
            <person name="Estep M."/>
            <person name="Feng L."/>
            <person name="Vaughn J.N."/>
            <person name="Grimwood J."/>
            <person name="Jenkins J."/>
            <person name="Barry K."/>
            <person name="Lindquist E."/>
            <person name="Hellsten U."/>
            <person name="Deshpande S."/>
            <person name="Wang X."/>
            <person name="Wu X."/>
            <person name="Mitros T."/>
            <person name="Triplett J."/>
            <person name="Yang X."/>
            <person name="Ye C.Y."/>
            <person name="Mauro-Herrera M."/>
            <person name="Wang L."/>
            <person name="Li P."/>
            <person name="Sharma M."/>
            <person name="Sharma R."/>
            <person name="Ronald P.C."/>
            <person name="Panaud O."/>
            <person name="Kellogg E.A."/>
            <person name="Brutnell T.P."/>
            <person name="Doust A.N."/>
            <person name="Tuskan G.A."/>
            <person name="Rokhsar D."/>
            <person name="Devos K.M."/>
        </authorList>
    </citation>
    <scope>NUCLEOTIDE SEQUENCE [LARGE SCALE GENOMIC DNA]</scope>
    <source>
        <strain evidence="1">Yugu1</strain>
    </source>
</reference>
<proteinExistence type="predicted"/>
<sequence length="80" mass="8997">MDVIVAADAFKNPWTLVRLRSGGRDTCCRALQLSSWYTQQMSKTCDETIQFVSILKTVSFSSFVFSCCATLFTGRSRTNL</sequence>
<dbReference type="AlphaFoldDB" id="A0A368RDB6"/>
<reference evidence="1" key="2">
    <citation type="submission" date="2015-07" db="EMBL/GenBank/DDBJ databases">
        <authorList>
            <person name="Noorani M."/>
        </authorList>
    </citation>
    <scope>NUCLEOTIDE SEQUENCE</scope>
    <source>
        <strain evidence="1">Yugu1</strain>
    </source>
</reference>
<gene>
    <name evidence="1" type="ORF">SETIT_5G385600v2</name>
</gene>
<organism evidence="1">
    <name type="scientific">Setaria italica</name>
    <name type="common">Foxtail millet</name>
    <name type="synonym">Panicum italicum</name>
    <dbReference type="NCBI Taxonomy" id="4555"/>
    <lineage>
        <taxon>Eukaryota</taxon>
        <taxon>Viridiplantae</taxon>
        <taxon>Streptophyta</taxon>
        <taxon>Embryophyta</taxon>
        <taxon>Tracheophyta</taxon>
        <taxon>Spermatophyta</taxon>
        <taxon>Magnoliopsida</taxon>
        <taxon>Liliopsida</taxon>
        <taxon>Poales</taxon>
        <taxon>Poaceae</taxon>
        <taxon>PACMAD clade</taxon>
        <taxon>Panicoideae</taxon>
        <taxon>Panicodae</taxon>
        <taxon>Paniceae</taxon>
        <taxon>Cenchrinae</taxon>
        <taxon>Setaria</taxon>
    </lineage>
</organism>
<name>A0A368RDB6_SETIT</name>
<protein>
    <submittedName>
        <fullName evidence="1">Uncharacterized protein</fullName>
    </submittedName>
</protein>
<dbReference type="EMBL" id="CM003532">
    <property type="protein sequence ID" value="RCV28186.1"/>
    <property type="molecule type" value="Genomic_DNA"/>
</dbReference>
<accession>A0A368RDB6</accession>